<proteinExistence type="predicted"/>
<keyword evidence="5" id="KW-1185">Reference proteome</keyword>
<dbReference type="Pfam" id="PF01548">
    <property type="entry name" value="DEDD_Tnp_IS110"/>
    <property type="match status" value="1"/>
</dbReference>
<evidence type="ECO:0000256" key="1">
    <source>
        <dbReference type="SAM" id="Coils"/>
    </source>
</evidence>
<feature type="coiled-coil region" evidence="1">
    <location>
        <begin position="166"/>
        <end position="193"/>
    </location>
</feature>
<evidence type="ECO:0000313" key="5">
    <source>
        <dbReference type="Proteomes" id="UP000664654"/>
    </source>
</evidence>
<comment type="caution">
    <text evidence="4">The sequence shown here is derived from an EMBL/GenBank/DDBJ whole genome shotgun (WGS) entry which is preliminary data.</text>
</comment>
<dbReference type="Proteomes" id="UP000664654">
    <property type="component" value="Unassembled WGS sequence"/>
</dbReference>
<dbReference type="InterPro" id="IPR002525">
    <property type="entry name" value="Transp_IS110-like_N"/>
</dbReference>
<dbReference type="PANTHER" id="PTHR33055:SF13">
    <property type="entry name" value="TRANSPOSASE"/>
    <property type="match status" value="1"/>
</dbReference>
<sequence length="324" mass="36453">MMNQKEQIEVNVGVDVGKSQLDIQLHPLDLHFSIANHQDDILKLVRILKGYPVKRIVTEATGRHEHAFVFACDQAGLPVVVVDPIKVRRFAQAIGVLAKTDKIDASVIALFAAKLEPDIKPIPGKQARLIKDLLVRRSQLLEMATMEKNRLHILPKPLHILPKPLHSSIKSLLKQLQKQIEKITCQVDELICQSKAWRMKVEILTSVPGVGKVLAYTLLTELPELGELNRKEIAALVGVAPMNKESGSYTGKRRIRGGRHRVRTVMFMAMMSAIQCNPLFKGYYERLKAAGKLPKVALIACLRKLIVILNTMLKNEEKWRENLA</sequence>
<evidence type="ECO:0000259" key="3">
    <source>
        <dbReference type="Pfam" id="PF02371"/>
    </source>
</evidence>
<dbReference type="GO" id="GO:0003677">
    <property type="term" value="F:DNA binding"/>
    <property type="evidence" value="ECO:0007669"/>
    <property type="project" value="InterPro"/>
</dbReference>
<dbReference type="Pfam" id="PF02371">
    <property type="entry name" value="Transposase_20"/>
    <property type="match status" value="1"/>
</dbReference>
<dbReference type="InterPro" id="IPR047650">
    <property type="entry name" value="Transpos_IS110"/>
</dbReference>
<dbReference type="GO" id="GO:0004803">
    <property type="term" value="F:transposase activity"/>
    <property type="evidence" value="ECO:0007669"/>
    <property type="project" value="InterPro"/>
</dbReference>
<keyword evidence="1" id="KW-0175">Coiled coil</keyword>
<gene>
    <name evidence="4" type="ORF">J0A66_03135</name>
</gene>
<dbReference type="AlphaFoldDB" id="A0A939DKL3"/>
<dbReference type="PANTHER" id="PTHR33055">
    <property type="entry name" value="TRANSPOSASE FOR INSERTION SEQUENCE ELEMENT IS1111A"/>
    <property type="match status" value="1"/>
</dbReference>
<dbReference type="EMBL" id="JAFKCV010000001">
    <property type="protein sequence ID" value="MBN7824213.1"/>
    <property type="molecule type" value="Genomic_DNA"/>
</dbReference>
<dbReference type="InterPro" id="IPR003346">
    <property type="entry name" value="Transposase_20"/>
</dbReference>
<feature type="domain" description="Transposase IS116/IS110/IS902 C-terminal" evidence="3">
    <location>
        <begin position="202"/>
        <end position="285"/>
    </location>
</feature>
<dbReference type="NCBIfam" id="NF033542">
    <property type="entry name" value="transpos_IS110"/>
    <property type="match status" value="1"/>
</dbReference>
<accession>A0A939DKL3</accession>
<evidence type="ECO:0000259" key="2">
    <source>
        <dbReference type="Pfam" id="PF01548"/>
    </source>
</evidence>
<organism evidence="4 5">
    <name type="scientific">Bowmanella dokdonensis</name>
    <dbReference type="NCBI Taxonomy" id="751969"/>
    <lineage>
        <taxon>Bacteria</taxon>
        <taxon>Pseudomonadati</taxon>
        <taxon>Pseudomonadota</taxon>
        <taxon>Gammaproteobacteria</taxon>
        <taxon>Alteromonadales</taxon>
        <taxon>Alteromonadaceae</taxon>
        <taxon>Bowmanella</taxon>
    </lineage>
</organism>
<dbReference type="GO" id="GO:0006313">
    <property type="term" value="P:DNA transposition"/>
    <property type="evidence" value="ECO:0007669"/>
    <property type="project" value="InterPro"/>
</dbReference>
<evidence type="ECO:0000313" key="4">
    <source>
        <dbReference type="EMBL" id="MBN7824213.1"/>
    </source>
</evidence>
<reference evidence="4" key="1">
    <citation type="submission" date="2021-03" db="EMBL/GenBank/DDBJ databases">
        <title>novel species isolated from a fishpond in China.</title>
        <authorList>
            <person name="Lu H."/>
            <person name="Cai Z."/>
        </authorList>
    </citation>
    <scope>NUCLEOTIDE SEQUENCE</scope>
    <source>
        <strain evidence="4">JCM 30855</strain>
    </source>
</reference>
<name>A0A939DKL3_9ALTE</name>
<feature type="domain" description="Transposase IS110-like N-terminal" evidence="2">
    <location>
        <begin position="12"/>
        <end position="152"/>
    </location>
</feature>
<protein>
    <submittedName>
        <fullName evidence="4">IS110 family transposase</fullName>
    </submittedName>
</protein>